<sequence>MTPPHSNHPPPSAAPSRCTPVLIEASGIGEEDVGKTVQSLSMGKPTQRILVRQPGRLLDRRDQFFVNDAFTSKLFRIKIASIVDPKANSAAARPGKTVEPELPDQLTDDRKHEVECAVVRVMKARKTLDHSSLVMQVAEQVAKRFIPTPALIKPRIEALIERDYLVRDNKDPRIYSYVL</sequence>
<reference evidence="4" key="1">
    <citation type="submission" date="2023-06" db="EMBL/GenBank/DDBJ databases">
        <authorList>
            <person name="Delattre M."/>
        </authorList>
    </citation>
    <scope>NUCLEOTIDE SEQUENCE</scope>
    <source>
        <strain evidence="4">AF72</strain>
    </source>
</reference>
<evidence type="ECO:0000259" key="3">
    <source>
        <dbReference type="SMART" id="SM00884"/>
    </source>
</evidence>
<evidence type="ECO:0000256" key="1">
    <source>
        <dbReference type="ARBA" id="ARBA00022499"/>
    </source>
</evidence>
<dbReference type="PANTHER" id="PTHR11932">
    <property type="entry name" value="CULLIN"/>
    <property type="match status" value="1"/>
</dbReference>
<dbReference type="InterPro" id="IPR045093">
    <property type="entry name" value="Cullin"/>
</dbReference>
<comment type="caution">
    <text evidence="4">The sequence shown here is derived from an EMBL/GenBank/DDBJ whole genome shotgun (WGS) entry which is preliminary data.</text>
</comment>
<dbReference type="InterPro" id="IPR019559">
    <property type="entry name" value="Cullin_neddylation_domain"/>
</dbReference>
<proteinExistence type="predicted"/>
<evidence type="ECO:0000313" key="4">
    <source>
        <dbReference type="EMBL" id="CAJ0585252.1"/>
    </source>
</evidence>
<dbReference type="AlphaFoldDB" id="A0AA36DDG9"/>
<organism evidence="4 5">
    <name type="scientific">Mesorhabditis spiculigera</name>
    <dbReference type="NCBI Taxonomy" id="96644"/>
    <lineage>
        <taxon>Eukaryota</taxon>
        <taxon>Metazoa</taxon>
        <taxon>Ecdysozoa</taxon>
        <taxon>Nematoda</taxon>
        <taxon>Chromadorea</taxon>
        <taxon>Rhabditida</taxon>
        <taxon>Rhabditina</taxon>
        <taxon>Rhabditomorpha</taxon>
        <taxon>Rhabditoidea</taxon>
        <taxon>Rhabditidae</taxon>
        <taxon>Mesorhabditinae</taxon>
        <taxon>Mesorhabditis</taxon>
    </lineage>
</organism>
<evidence type="ECO:0000256" key="2">
    <source>
        <dbReference type="ARBA" id="ARBA00022843"/>
    </source>
</evidence>
<dbReference type="InterPro" id="IPR036388">
    <property type="entry name" value="WH-like_DNA-bd_sf"/>
</dbReference>
<evidence type="ECO:0000313" key="5">
    <source>
        <dbReference type="Proteomes" id="UP001177023"/>
    </source>
</evidence>
<protein>
    <recommendedName>
        <fullName evidence="3">Cullin neddylation domain-containing protein</fullName>
    </recommendedName>
</protein>
<dbReference type="Gene3D" id="1.10.10.10">
    <property type="entry name" value="Winged helix-like DNA-binding domain superfamily/Winged helix DNA-binding domain"/>
    <property type="match status" value="1"/>
</dbReference>
<dbReference type="FunFam" id="1.10.10.10:FF:000014">
    <property type="entry name" value="Cullin 1"/>
    <property type="match status" value="1"/>
</dbReference>
<dbReference type="InterPro" id="IPR036390">
    <property type="entry name" value="WH_DNA-bd_sf"/>
</dbReference>
<keyword evidence="2" id="KW-0832">Ubl conjugation</keyword>
<dbReference type="SUPFAM" id="SSF46785">
    <property type="entry name" value="Winged helix' DNA-binding domain"/>
    <property type="match status" value="1"/>
</dbReference>
<dbReference type="SMART" id="SM00884">
    <property type="entry name" value="Cullin_Nedd8"/>
    <property type="match status" value="1"/>
</dbReference>
<dbReference type="Gene3D" id="3.30.230.130">
    <property type="entry name" value="Cullin, Chain C, Domain 2"/>
    <property type="match status" value="1"/>
</dbReference>
<dbReference type="Proteomes" id="UP001177023">
    <property type="component" value="Unassembled WGS sequence"/>
</dbReference>
<feature type="domain" description="Cullin neddylation" evidence="3">
    <location>
        <begin position="106"/>
        <end position="173"/>
    </location>
</feature>
<keyword evidence="1" id="KW-1017">Isopeptide bond</keyword>
<dbReference type="Pfam" id="PF10557">
    <property type="entry name" value="Cullin_Nedd8"/>
    <property type="match status" value="1"/>
</dbReference>
<accession>A0AA36DDG9</accession>
<feature type="non-terminal residue" evidence="4">
    <location>
        <position position="1"/>
    </location>
</feature>
<name>A0AA36DDG9_9BILA</name>
<gene>
    <name evidence="4" type="ORF">MSPICULIGERA_LOCUS23280</name>
</gene>
<dbReference type="EMBL" id="CATQJA010002703">
    <property type="protein sequence ID" value="CAJ0585252.1"/>
    <property type="molecule type" value="Genomic_DNA"/>
</dbReference>
<keyword evidence="5" id="KW-1185">Reference proteome</keyword>